<feature type="transmembrane region" description="Helical" evidence="7">
    <location>
        <begin position="175"/>
        <end position="194"/>
    </location>
</feature>
<keyword evidence="6 7" id="KW-0472">Membrane</keyword>
<reference evidence="9 10" key="2">
    <citation type="submission" date="2024-07" db="EMBL/GenBank/DDBJ databases">
        <authorList>
            <person name="Akdeniz Z."/>
        </authorList>
    </citation>
    <scope>NUCLEOTIDE SEQUENCE [LARGE SCALE GENOMIC DNA]</scope>
</reference>
<dbReference type="Proteomes" id="UP001642409">
    <property type="component" value="Unassembled WGS sequence"/>
</dbReference>
<evidence type="ECO:0000313" key="8">
    <source>
        <dbReference type="EMBL" id="CAI9933646.1"/>
    </source>
</evidence>
<gene>
    <name evidence="8" type="ORF">HINF_LOCUS21291</name>
    <name evidence="9" type="ORF">HINF_LOCUS47147</name>
</gene>
<evidence type="ECO:0000256" key="4">
    <source>
        <dbReference type="ARBA" id="ARBA00022692"/>
    </source>
</evidence>
<dbReference type="PANTHER" id="PTHR10332">
    <property type="entry name" value="EQUILIBRATIVE NUCLEOSIDE TRANSPORTER"/>
    <property type="match status" value="1"/>
</dbReference>
<evidence type="ECO:0000313" key="10">
    <source>
        <dbReference type="Proteomes" id="UP001642409"/>
    </source>
</evidence>
<dbReference type="SUPFAM" id="SSF103473">
    <property type="entry name" value="MFS general substrate transporter"/>
    <property type="match status" value="1"/>
</dbReference>
<comment type="similarity">
    <text evidence="2">Belongs to the SLC29A/ENT transporter (TC 2.A.57) family.</text>
</comment>
<evidence type="ECO:0000256" key="2">
    <source>
        <dbReference type="ARBA" id="ARBA00007965"/>
    </source>
</evidence>
<dbReference type="AlphaFoldDB" id="A0AA86P846"/>
<feature type="transmembrane region" description="Helical" evidence="7">
    <location>
        <begin position="450"/>
        <end position="470"/>
    </location>
</feature>
<feature type="transmembrane region" description="Helical" evidence="7">
    <location>
        <begin position="108"/>
        <end position="127"/>
    </location>
</feature>
<dbReference type="InterPro" id="IPR036259">
    <property type="entry name" value="MFS_trans_sf"/>
</dbReference>
<feature type="transmembrane region" description="Helical" evidence="7">
    <location>
        <begin position="133"/>
        <end position="154"/>
    </location>
</feature>
<dbReference type="EMBL" id="CATOUU010000548">
    <property type="protein sequence ID" value="CAI9933646.1"/>
    <property type="molecule type" value="Genomic_DNA"/>
</dbReference>
<keyword evidence="4 7" id="KW-0812">Transmembrane</keyword>
<protein>
    <submittedName>
        <fullName evidence="8">Nucleoside transporter</fullName>
    </submittedName>
    <submittedName>
        <fullName evidence="9">Nucleoside_transporter</fullName>
    </submittedName>
</protein>
<dbReference type="InterPro" id="IPR002259">
    <property type="entry name" value="Eqnu_transpt"/>
</dbReference>
<accession>A0AA86P846</accession>
<feature type="transmembrane region" description="Helical" evidence="7">
    <location>
        <begin position="214"/>
        <end position="234"/>
    </location>
</feature>
<evidence type="ECO:0000313" key="9">
    <source>
        <dbReference type="EMBL" id="CAL6056693.1"/>
    </source>
</evidence>
<feature type="transmembrane region" description="Helical" evidence="7">
    <location>
        <begin position="44"/>
        <end position="66"/>
    </location>
</feature>
<feature type="transmembrane region" description="Helical" evidence="7">
    <location>
        <begin position="263"/>
        <end position="287"/>
    </location>
</feature>
<name>A0AA86P846_9EUKA</name>
<comment type="subcellular location">
    <subcellularLocation>
        <location evidence="1">Membrane</location>
        <topology evidence="1">Multi-pass membrane protein</topology>
    </subcellularLocation>
</comment>
<evidence type="ECO:0000256" key="5">
    <source>
        <dbReference type="ARBA" id="ARBA00022989"/>
    </source>
</evidence>
<dbReference type="PANTHER" id="PTHR10332:SF10">
    <property type="entry name" value="EQUILIBRATIVE NUCLEOSIDE TRANSPORTER 4"/>
    <property type="match status" value="1"/>
</dbReference>
<comment type="caution">
    <text evidence="8">The sequence shown here is derived from an EMBL/GenBank/DDBJ whole genome shotgun (WGS) entry which is preliminary data.</text>
</comment>
<dbReference type="GO" id="GO:0005337">
    <property type="term" value="F:nucleoside transmembrane transporter activity"/>
    <property type="evidence" value="ECO:0007669"/>
    <property type="project" value="InterPro"/>
</dbReference>
<evidence type="ECO:0000256" key="6">
    <source>
        <dbReference type="ARBA" id="ARBA00023136"/>
    </source>
</evidence>
<sequence length="484" mass="54880">MELKSVLHETRDAVQTPDTSRSFVVCEQNQDSIRMSETLKQKKLYRIFFLLGIGALLPFNCIIVPVDFWLMFYNPIFLSAAALSYNAGNWIVTLYMMINGYKHNKNTIMTTALTTWLVSLIIIPVLHPIIQDVLLKTIITLIPIVCCGMANGLYFPIVLDMGCKLGPLNAQAMMAGNGIAGLVTQFLLILIKGIVTGAKVSQDQYNKTLFYQTLIYFILGAGYIVFCFFVWAKLKPTINKYDMSNQNNSNEDQKEEKSSFVQVFKMIIVPSLSIFSIFAITLAWPLLSSPRSRFFNAKRLPPCGNGWWNISVMTTFMIFDWVGGQMPGLQVGERLFELEGVPCVSRCPDSCSSPSSCQALHQYVLQAATAAQRARSQSRTCQVTFRSRLRAVKRLHLFRHHDEVLFLSPENQGDKSRPTSRPSYSAAVFRRAVSQSGLQFRFRSDSECKILLFFVNISTLIVKIMLLVTFKFNKQVEQIKFCKR</sequence>
<organism evidence="8">
    <name type="scientific">Hexamita inflata</name>
    <dbReference type="NCBI Taxonomy" id="28002"/>
    <lineage>
        <taxon>Eukaryota</taxon>
        <taxon>Metamonada</taxon>
        <taxon>Diplomonadida</taxon>
        <taxon>Hexamitidae</taxon>
        <taxon>Hexamitinae</taxon>
        <taxon>Hexamita</taxon>
    </lineage>
</organism>
<keyword evidence="5 7" id="KW-1133">Transmembrane helix</keyword>
<dbReference type="EMBL" id="CAXDID020000211">
    <property type="protein sequence ID" value="CAL6056693.1"/>
    <property type="molecule type" value="Genomic_DNA"/>
</dbReference>
<proteinExistence type="inferred from homology"/>
<evidence type="ECO:0000256" key="1">
    <source>
        <dbReference type="ARBA" id="ARBA00004141"/>
    </source>
</evidence>
<feature type="transmembrane region" description="Helical" evidence="7">
    <location>
        <begin position="72"/>
        <end position="96"/>
    </location>
</feature>
<keyword evidence="3" id="KW-0813">Transport</keyword>
<keyword evidence="10" id="KW-1185">Reference proteome</keyword>
<reference evidence="8" key="1">
    <citation type="submission" date="2023-06" db="EMBL/GenBank/DDBJ databases">
        <authorList>
            <person name="Kurt Z."/>
        </authorList>
    </citation>
    <scope>NUCLEOTIDE SEQUENCE</scope>
</reference>
<evidence type="ECO:0000256" key="7">
    <source>
        <dbReference type="SAM" id="Phobius"/>
    </source>
</evidence>
<dbReference type="GO" id="GO:0005886">
    <property type="term" value="C:plasma membrane"/>
    <property type="evidence" value="ECO:0007669"/>
    <property type="project" value="TreeGrafter"/>
</dbReference>
<evidence type="ECO:0000256" key="3">
    <source>
        <dbReference type="ARBA" id="ARBA00022448"/>
    </source>
</evidence>